<feature type="repeat" description="WD" evidence="3">
    <location>
        <begin position="62"/>
        <end position="97"/>
    </location>
</feature>
<feature type="repeat" description="WD" evidence="3">
    <location>
        <begin position="19"/>
        <end position="60"/>
    </location>
</feature>
<gene>
    <name evidence="4" type="ORF">RDB_LOCUS116591</name>
</gene>
<dbReference type="PROSITE" id="PS50082">
    <property type="entry name" value="WD_REPEATS_2"/>
    <property type="match status" value="2"/>
</dbReference>
<evidence type="ECO:0000256" key="2">
    <source>
        <dbReference type="ARBA" id="ARBA00022737"/>
    </source>
</evidence>
<dbReference type="AlphaFoldDB" id="A0A8H3CXG5"/>
<dbReference type="InterPro" id="IPR001680">
    <property type="entry name" value="WD40_rpt"/>
</dbReference>
<dbReference type="Proteomes" id="UP000663853">
    <property type="component" value="Unassembled WGS sequence"/>
</dbReference>
<name>A0A8H3CXG5_9AGAM</name>
<dbReference type="SUPFAM" id="SSF50978">
    <property type="entry name" value="WD40 repeat-like"/>
    <property type="match status" value="1"/>
</dbReference>
<dbReference type="PROSITE" id="PS50294">
    <property type="entry name" value="WD_REPEATS_REGION"/>
    <property type="match status" value="1"/>
</dbReference>
<dbReference type="InterPro" id="IPR019775">
    <property type="entry name" value="WD40_repeat_CS"/>
</dbReference>
<dbReference type="Gene3D" id="2.130.10.10">
    <property type="entry name" value="YVTN repeat-like/Quinoprotein amine dehydrogenase"/>
    <property type="match status" value="1"/>
</dbReference>
<organism evidence="4 5">
    <name type="scientific">Rhizoctonia solani</name>
    <dbReference type="NCBI Taxonomy" id="456999"/>
    <lineage>
        <taxon>Eukaryota</taxon>
        <taxon>Fungi</taxon>
        <taxon>Dikarya</taxon>
        <taxon>Basidiomycota</taxon>
        <taxon>Agaricomycotina</taxon>
        <taxon>Agaricomycetes</taxon>
        <taxon>Cantharellales</taxon>
        <taxon>Ceratobasidiaceae</taxon>
        <taxon>Rhizoctonia</taxon>
    </lineage>
</organism>
<evidence type="ECO:0000256" key="1">
    <source>
        <dbReference type="ARBA" id="ARBA00022574"/>
    </source>
</evidence>
<dbReference type="PROSITE" id="PS00678">
    <property type="entry name" value="WD_REPEATS_1"/>
    <property type="match status" value="1"/>
</dbReference>
<dbReference type="PANTHER" id="PTHR44129">
    <property type="entry name" value="WD REPEAT-CONTAINING PROTEIN POP1"/>
    <property type="match status" value="1"/>
</dbReference>
<comment type="caution">
    <text evidence="4">The sequence shown here is derived from an EMBL/GenBank/DDBJ whole genome shotgun (WGS) entry which is preliminary data.</text>
</comment>
<reference evidence="4" key="1">
    <citation type="submission" date="2021-01" db="EMBL/GenBank/DDBJ databases">
        <authorList>
            <person name="Kaushik A."/>
        </authorList>
    </citation>
    <scope>NUCLEOTIDE SEQUENCE</scope>
    <source>
        <strain evidence="4">AG6-10EEA</strain>
    </source>
</reference>
<evidence type="ECO:0000313" key="4">
    <source>
        <dbReference type="EMBL" id="CAE6503874.1"/>
    </source>
</evidence>
<dbReference type="SMART" id="SM00320">
    <property type="entry name" value="WD40"/>
    <property type="match status" value="2"/>
</dbReference>
<dbReference type="InterPro" id="IPR050349">
    <property type="entry name" value="WD_LIS1/nudF_dynein_reg"/>
</dbReference>
<dbReference type="Pfam" id="PF00400">
    <property type="entry name" value="WD40"/>
    <property type="match status" value="2"/>
</dbReference>
<proteinExistence type="predicted"/>
<keyword evidence="2" id="KW-0677">Repeat</keyword>
<keyword evidence="1 3" id="KW-0853">WD repeat</keyword>
<sequence>MCKYGAQTGQEIPFCDLDFPIKDNSIYLMSLSPDGHYIVTGSNNLDICVWDAHDGHLLLGPLMGHMDDIKSIEFSPDGSHVMSCSSDRTTRFWDVSSCITKIQLTNANGELEEADPSQRADRGPNKWCLDKDGWVVDSEKRRLVWVPSDLRNYLLHPFNDSMISDRGSFKLDFDGVNIGELWIGCYQP</sequence>
<dbReference type="InterPro" id="IPR015943">
    <property type="entry name" value="WD40/YVTN_repeat-like_dom_sf"/>
</dbReference>
<evidence type="ECO:0000313" key="5">
    <source>
        <dbReference type="Proteomes" id="UP000663853"/>
    </source>
</evidence>
<dbReference type="InterPro" id="IPR036322">
    <property type="entry name" value="WD40_repeat_dom_sf"/>
</dbReference>
<dbReference type="EMBL" id="CAJMXA010003571">
    <property type="protein sequence ID" value="CAE6503874.1"/>
    <property type="molecule type" value="Genomic_DNA"/>
</dbReference>
<accession>A0A8H3CXG5</accession>
<evidence type="ECO:0000256" key="3">
    <source>
        <dbReference type="PROSITE-ProRule" id="PRU00221"/>
    </source>
</evidence>
<protein>
    <submittedName>
        <fullName evidence="4">Uncharacterized protein</fullName>
    </submittedName>
</protein>